<evidence type="ECO:0000313" key="2">
    <source>
        <dbReference type="Proteomes" id="UP001230649"/>
    </source>
</evidence>
<evidence type="ECO:0000313" key="1">
    <source>
        <dbReference type="EMBL" id="KAJ9093679.1"/>
    </source>
</evidence>
<keyword evidence="2" id="KW-1185">Reference proteome</keyword>
<proteinExistence type="predicted"/>
<sequence>MSSEAPKSEDASSSPDPFDTGTSASPGSEGSEAEKVEELRAILVRSESGEMPGLHMLTLNASSCLVVALKTALIDGTVTFSREGGMNLRRVMKLRRAMNMPTRPPDNRYFRHPYHLLACVSHTFIQNPAPPQPEHMLDLLHPESFTPNHLQADPLAYSNILANDAATPGYEVSIVQDGTRMVWVKVATLDEEMVVQEQAMYPPEVFLRGASLLRNVPEFWE</sequence>
<organism evidence="1 2">
    <name type="scientific">Naganishia adeliensis</name>
    <dbReference type="NCBI Taxonomy" id="92952"/>
    <lineage>
        <taxon>Eukaryota</taxon>
        <taxon>Fungi</taxon>
        <taxon>Dikarya</taxon>
        <taxon>Basidiomycota</taxon>
        <taxon>Agaricomycotina</taxon>
        <taxon>Tremellomycetes</taxon>
        <taxon>Filobasidiales</taxon>
        <taxon>Filobasidiaceae</taxon>
        <taxon>Naganishia</taxon>
    </lineage>
</organism>
<gene>
    <name evidence="1" type="ORF">QFC20_007073</name>
</gene>
<protein>
    <submittedName>
        <fullName evidence="1">Uncharacterized protein</fullName>
    </submittedName>
</protein>
<comment type="caution">
    <text evidence="1">The sequence shown here is derived from an EMBL/GenBank/DDBJ whole genome shotgun (WGS) entry which is preliminary data.</text>
</comment>
<accession>A0ACC2V3B3</accession>
<dbReference type="Proteomes" id="UP001230649">
    <property type="component" value="Unassembled WGS sequence"/>
</dbReference>
<name>A0ACC2V3B3_9TREE</name>
<dbReference type="EMBL" id="JASBWS010000150">
    <property type="protein sequence ID" value="KAJ9093679.1"/>
    <property type="molecule type" value="Genomic_DNA"/>
</dbReference>
<reference evidence="1" key="1">
    <citation type="submission" date="2023-04" db="EMBL/GenBank/DDBJ databases">
        <title>Draft Genome sequencing of Naganishia species isolated from polar environments using Oxford Nanopore Technology.</title>
        <authorList>
            <person name="Leo P."/>
            <person name="Venkateswaran K."/>
        </authorList>
    </citation>
    <scope>NUCLEOTIDE SEQUENCE</scope>
    <source>
        <strain evidence="1">MNA-CCFEE 5262</strain>
    </source>
</reference>